<evidence type="ECO:0000313" key="12">
    <source>
        <dbReference type="Proteomes" id="UP001595583"/>
    </source>
</evidence>
<dbReference type="EC" id="6.3.4.5" evidence="2 8"/>
<dbReference type="PANTHER" id="PTHR11587">
    <property type="entry name" value="ARGININOSUCCINATE SYNTHASE"/>
    <property type="match status" value="1"/>
</dbReference>
<evidence type="ECO:0000259" key="9">
    <source>
        <dbReference type="Pfam" id="PF00764"/>
    </source>
</evidence>
<dbReference type="InterPro" id="IPR018223">
    <property type="entry name" value="Arginosuc_synth_CS"/>
</dbReference>
<dbReference type="HAMAP" id="MF_00005">
    <property type="entry name" value="Arg_succ_synth_type1"/>
    <property type="match status" value="1"/>
</dbReference>
<feature type="binding site" evidence="8">
    <location>
        <position position="92"/>
    </location>
    <ligand>
        <name>L-citrulline</name>
        <dbReference type="ChEBI" id="CHEBI:57743"/>
    </ligand>
</feature>
<accession>A0ABV7KA78</accession>
<feature type="binding site" evidence="8">
    <location>
        <position position="280"/>
    </location>
    <ligand>
        <name>L-citrulline</name>
        <dbReference type="ChEBI" id="CHEBI:57743"/>
    </ligand>
</feature>
<organism evidence="11 12">
    <name type="scientific">Aquamicrobium soli</name>
    <dbReference type="NCBI Taxonomy" id="1811518"/>
    <lineage>
        <taxon>Bacteria</taxon>
        <taxon>Pseudomonadati</taxon>
        <taxon>Pseudomonadota</taxon>
        <taxon>Alphaproteobacteria</taxon>
        <taxon>Hyphomicrobiales</taxon>
        <taxon>Phyllobacteriaceae</taxon>
        <taxon>Aquamicrobium</taxon>
    </lineage>
</organism>
<proteinExistence type="inferred from homology"/>
<evidence type="ECO:0000256" key="5">
    <source>
        <dbReference type="ARBA" id="ARBA00022605"/>
    </source>
</evidence>
<feature type="binding site" evidence="8">
    <location>
        <begin position="13"/>
        <end position="21"/>
    </location>
    <ligand>
        <name>ATP</name>
        <dbReference type="ChEBI" id="CHEBI:30616"/>
    </ligand>
</feature>
<dbReference type="NCBIfam" id="NF001770">
    <property type="entry name" value="PRK00509.1"/>
    <property type="match status" value="1"/>
</dbReference>
<dbReference type="EMBL" id="JBHRTK010000012">
    <property type="protein sequence ID" value="MFC3206701.1"/>
    <property type="molecule type" value="Genomic_DNA"/>
</dbReference>
<keyword evidence="5 8" id="KW-0028">Amino-acid biosynthesis</keyword>
<keyword evidence="12" id="KW-1185">Reference proteome</keyword>
<feature type="binding site" evidence="8">
    <location>
        <position position="129"/>
    </location>
    <ligand>
        <name>L-aspartate</name>
        <dbReference type="ChEBI" id="CHEBI:29991"/>
    </ligand>
</feature>
<evidence type="ECO:0000256" key="2">
    <source>
        <dbReference type="ARBA" id="ARBA00012286"/>
    </source>
</evidence>
<dbReference type="Pfam" id="PF00764">
    <property type="entry name" value="Arginosuc_synth"/>
    <property type="match status" value="1"/>
</dbReference>
<evidence type="ECO:0000256" key="7">
    <source>
        <dbReference type="ARBA" id="ARBA00022840"/>
    </source>
</evidence>
<feature type="binding site" evidence="8">
    <location>
        <position position="122"/>
    </location>
    <ligand>
        <name>ATP</name>
        <dbReference type="ChEBI" id="CHEBI:30616"/>
    </ligand>
</feature>
<keyword evidence="8" id="KW-0963">Cytoplasm</keyword>
<dbReference type="InterPro" id="IPR001518">
    <property type="entry name" value="Arginosuc_synth"/>
</dbReference>
<evidence type="ECO:0000256" key="3">
    <source>
        <dbReference type="ARBA" id="ARBA00022571"/>
    </source>
</evidence>
<protein>
    <recommendedName>
        <fullName evidence="2 8">Argininosuccinate synthase</fullName>
        <ecNumber evidence="2 8">6.3.4.5</ecNumber>
    </recommendedName>
    <alternativeName>
        <fullName evidence="8">Citrulline--aspartate ligase</fullName>
    </alternativeName>
</protein>
<keyword evidence="7 8" id="KW-0067">ATP-binding</keyword>
<feature type="binding site" evidence="8">
    <location>
        <position position="128"/>
    </location>
    <ligand>
        <name>L-aspartate</name>
        <dbReference type="ChEBI" id="CHEBI:29991"/>
    </ligand>
</feature>
<feature type="binding site" evidence="8">
    <location>
        <position position="268"/>
    </location>
    <ligand>
        <name>L-citrulline</name>
        <dbReference type="ChEBI" id="CHEBI:57743"/>
    </ligand>
</feature>
<dbReference type="PANTHER" id="PTHR11587:SF2">
    <property type="entry name" value="ARGININOSUCCINATE SYNTHASE"/>
    <property type="match status" value="1"/>
</dbReference>
<dbReference type="RefSeq" id="WP_378220513.1">
    <property type="nucleotide sequence ID" value="NZ_JBHRTK010000012.1"/>
</dbReference>
<dbReference type="Gene3D" id="1.20.5.470">
    <property type="entry name" value="Single helix bin"/>
    <property type="match status" value="1"/>
</dbReference>
<dbReference type="InterPro" id="IPR048267">
    <property type="entry name" value="Arginosuc_syn_N"/>
</dbReference>
<dbReference type="InterPro" id="IPR024074">
    <property type="entry name" value="AS_cat/multimer_dom_body"/>
</dbReference>
<dbReference type="InterPro" id="IPR014729">
    <property type="entry name" value="Rossmann-like_a/b/a_fold"/>
</dbReference>
<comment type="similarity">
    <text evidence="8">Belongs to the argininosuccinate synthase family. Type 1 subfamily.</text>
</comment>
<reference evidence="12" key="1">
    <citation type="journal article" date="2019" name="Int. J. Syst. Evol. Microbiol.">
        <title>The Global Catalogue of Microorganisms (GCM) 10K type strain sequencing project: providing services to taxonomists for standard genome sequencing and annotation.</title>
        <authorList>
            <consortium name="The Broad Institute Genomics Platform"/>
            <consortium name="The Broad Institute Genome Sequencing Center for Infectious Disease"/>
            <person name="Wu L."/>
            <person name="Ma J."/>
        </authorList>
    </citation>
    <scope>NUCLEOTIDE SEQUENCE [LARGE SCALE GENOMIC DNA]</scope>
    <source>
        <strain evidence="12">KCTC 52165</strain>
    </source>
</reference>
<keyword evidence="3 8" id="KW-0055">Arginine biosynthesis</keyword>
<dbReference type="InterPro" id="IPR023434">
    <property type="entry name" value="Arginosuc_synth_type_1_subfam"/>
</dbReference>
<dbReference type="Proteomes" id="UP001595583">
    <property type="component" value="Unassembled WGS sequence"/>
</dbReference>
<sequence length="408" mass="45334">MSKLKDVKKVVLAYSGGLDTSIILKWLQTELGAEVVTFTADLGQGDSDLEPARKKAEMMGAKQIYIEDVREEFVRDFVFPMFRANAQYEGLYLLGTSIARPLISKRLVEIARETGADAVAHGATGKGNDQVRFELSAYALNPDIKVIAPWRDWSFKSRTDLLDFAEKHQIPIAKDKRGDAPFSVDANLLHSSSEGKVLEDPWMAPPEFVHQRTISPMDAPDQVTEIEIDFSKGDPIALNGKALSPAAMLAALNDLGCDNGIGRLDLVENRFVGMKSRGVYETPGGTILLAAHRGIESITLDRGAAHLKDELMPRYAELVYNGFWFSPERHMLQAAIDKSQEDVEGTVRLQLYKGNVIVSGRKSSKSLYRNDLVTFEDDRGAYDQKDAEGFIRLNALRLRTLAARNRKS</sequence>
<feature type="binding site" evidence="8">
    <location>
        <position position="183"/>
    </location>
    <ligand>
        <name>L-citrulline</name>
        <dbReference type="ChEBI" id="CHEBI:57743"/>
    </ligand>
</feature>
<name>A0ABV7KA78_9HYPH</name>
<dbReference type="Gene3D" id="3.40.50.620">
    <property type="entry name" value="HUPs"/>
    <property type="match status" value="1"/>
</dbReference>
<feature type="binding site" evidence="8">
    <location>
        <position position="128"/>
    </location>
    <ligand>
        <name>L-citrulline</name>
        <dbReference type="ChEBI" id="CHEBI:57743"/>
    </ligand>
</feature>
<feature type="binding site" evidence="8">
    <location>
        <position position="40"/>
    </location>
    <ligand>
        <name>ATP</name>
        <dbReference type="ChEBI" id="CHEBI:30616"/>
    </ligand>
</feature>
<dbReference type="SUPFAM" id="SSF52402">
    <property type="entry name" value="Adenine nucleotide alpha hydrolases-like"/>
    <property type="match status" value="1"/>
</dbReference>
<comment type="subcellular location">
    <subcellularLocation>
        <location evidence="8">Cytoplasm</location>
    </subcellularLocation>
</comment>
<evidence type="ECO:0000256" key="4">
    <source>
        <dbReference type="ARBA" id="ARBA00022598"/>
    </source>
</evidence>
<dbReference type="PROSITE" id="PS00565">
    <property type="entry name" value="ARGININOSUCCIN_SYN_2"/>
    <property type="match status" value="1"/>
</dbReference>
<dbReference type="Gene3D" id="3.90.1260.10">
    <property type="entry name" value="Argininosuccinate synthetase, chain A, domain 2"/>
    <property type="match status" value="1"/>
</dbReference>
<gene>
    <name evidence="8" type="primary">argG</name>
    <name evidence="11" type="ORF">ACFOHJ_10800</name>
</gene>
<keyword evidence="6 8" id="KW-0547">Nucleotide-binding</keyword>
<evidence type="ECO:0000256" key="1">
    <source>
        <dbReference type="ARBA" id="ARBA00004967"/>
    </source>
</evidence>
<feature type="binding site" evidence="8">
    <location>
        <position position="124"/>
    </location>
    <ligand>
        <name>L-aspartate</name>
        <dbReference type="ChEBI" id="CHEBI:29991"/>
    </ligand>
</feature>
<evidence type="ECO:0000256" key="8">
    <source>
        <dbReference type="HAMAP-Rule" id="MF_00005"/>
    </source>
</evidence>
<dbReference type="InterPro" id="IPR048268">
    <property type="entry name" value="Arginosuc_syn_C"/>
</dbReference>
<dbReference type="GO" id="GO:0004055">
    <property type="term" value="F:argininosuccinate synthase activity"/>
    <property type="evidence" value="ECO:0007669"/>
    <property type="project" value="UniProtKB-EC"/>
</dbReference>
<feature type="binding site" evidence="8">
    <location>
        <position position="192"/>
    </location>
    <ligand>
        <name>L-citrulline</name>
        <dbReference type="ChEBI" id="CHEBI:57743"/>
    </ligand>
</feature>
<dbReference type="CDD" id="cd01999">
    <property type="entry name" value="ASS"/>
    <property type="match status" value="1"/>
</dbReference>
<comment type="catalytic activity">
    <reaction evidence="8">
        <text>L-citrulline + L-aspartate + ATP = 2-(N(omega)-L-arginino)succinate + AMP + diphosphate + H(+)</text>
        <dbReference type="Rhea" id="RHEA:10932"/>
        <dbReference type="ChEBI" id="CHEBI:15378"/>
        <dbReference type="ChEBI" id="CHEBI:29991"/>
        <dbReference type="ChEBI" id="CHEBI:30616"/>
        <dbReference type="ChEBI" id="CHEBI:33019"/>
        <dbReference type="ChEBI" id="CHEBI:57472"/>
        <dbReference type="ChEBI" id="CHEBI:57743"/>
        <dbReference type="ChEBI" id="CHEBI:456215"/>
        <dbReference type="EC" id="6.3.4.5"/>
    </reaction>
</comment>
<keyword evidence="4 8" id="KW-0436">Ligase</keyword>
<comment type="subunit">
    <text evidence="8">Homotetramer.</text>
</comment>
<comment type="caution">
    <text evidence="11">The sequence shown here is derived from an EMBL/GenBank/DDBJ whole genome shotgun (WGS) entry which is preliminary data.</text>
</comment>
<evidence type="ECO:0000259" key="10">
    <source>
        <dbReference type="Pfam" id="PF20979"/>
    </source>
</evidence>
<evidence type="ECO:0000256" key="6">
    <source>
        <dbReference type="ARBA" id="ARBA00022741"/>
    </source>
</evidence>
<dbReference type="SUPFAM" id="SSF69864">
    <property type="entry name" value="Argininosuccinate synthetase, C-terminal domain"/>
    <property type="match status" value="1"/>
</dbReference>
<feature type="domain" description="Arginosuccinate synthase C-terminal" evidence="10">
    <location>
        <begin position="182"/>
        <end position="399"/>
    </location>
</feature>
<comment type="pathway">
    <text evidence="1 8">Amino-acid biosynthesis; L-arginine biosynthesis; L-arginine from L-ornithine and carbamoyl phosphate: step 2/3.</text>
</comment>
<dbReference type="PROSITE" id="PS00564">
    <property type="entry name" value="ARGININOSUCCIN_SYN_1"/>
    <property type="match status" value="1"/>
</dbReference>
<feature type="domain" description="Arginosuccinate synthase-like N-terminal" evidence="9">
    <location>
        <begin position="9"/>
        <end position="171"/>
    </location>
</feature>
<feature type="binding site" evidence="8">
    <location>
        <position position="132"/>
    </location>
    <ligand>
        <name>L-citrulline</name>
        <dbReference type="ChEBI" id="CHEBI:57743"/>
    </ligand>
</feature>
<evidence type="ECO:0000313" key="11">
    <source>
        <dbReference type="EMBL" id="MFC3206701.1"/>
    </source>
</evidence>
<dbReference type="Pfam" id="PF20979">
    <property type="entry name" value="Arginosuc_syn_C"/>
    <property type="match status" value="1"/>
</dbReference>
<dbReference type="NCBIfam" id="TIGR00032">
    <property type="entry name" value="argG"/>
    <property type="match status" value="1"/>
</dbReference>
<feature type="binding site" evidence="8">
    <location>
        <position position="97"/>
    </location>
    <ligand>
        <name>L-citrulline</name>
        <dbReference type="ChEBI" id="CHEBI:57743"/>
    </ligand>
</feature>